<evidence type="ECO:0000313" key="2">
    <source>
        <dbReference type="Proteomes" id="UP000194003"/>
    </source>
</evidence>
<protein>
    <submittedName>
        <fullName evidence="1">Uncharacterized protein</fullName>
    </submittedName>
</protein>
<evidence type="ECO:0000313" key="1">
    <source>
        <dbReference type="EMBL" id="OSM04006.1"/>
    </source>
</evidence>
<reference evidence="1 2" key="1">
    <citation type="journal article" date="2016" name="BMC Genomics">
        <title>Combined genomic and structural analyses of a cultured magnetotactic bacterium reveals its niche adaptation to a dynamic environment.</title>
        <authorList>
            <person name="Araujo A.C."/>
            <person name="Morillo V."/>
            <person name="Cypriano J."/>
            <person name="Teixeira L.C."/>
            <person name="Leao P."/>
            <person name="Lyra S."/>
            <person name="Almeida L.G."/>
            <person name="Bazylinski D.A."/>
            <person name="Vasconcellos A.T."/>
            <person name="Abreu F."/>
            <person name="Lins U."/>
        </authorList>
    </citation>
    <scope>NUCLEOTIDE SEQUENCE [LARGE SCALE GENOMIC DNA]</scope>
    <source>
        <strain evidence="1 2">IT-1</strain>
    </source>
</reference>
<accession>A0A1Y2K405</accession>
<gene>
    <name evidence="1" type="ORF">MAIT1_03741</name>
</gene>
<dbReference type="AlphaFoldDB" id="A0A1Y2K405"/>
<name>A0A1Y2K405_9PROT</name>
<sequence length="89" mass="9196">MQDQTGGVSFGVAADDHDFFACFGDGGAQVLGGGGFTDAAFTVDSALTQSHGNTPSFQREFVYDVSAAPLLVTAGFASCPSLAQPRRQF</sequence>
<keyword evidence="2" id="KW-1185">Reference proteome</keyword>
<comment type="caution">
    <text evidence="1">The sequence shown here is derived from an EMBL/GenBank/DDBJ whole genome shotgun (WGS) entry which is preliminary data.</text>
</comment>
<dbReference type="STRING" id="1434232.MAIT1_03741"/>
<dbReference type="EMBL" id="LVJN01000019">
    <property type="protein sequence ID" value="OSM04006.1"/>
    <property type="molecule type" value="Genomic_DNA"/>
</dbReference>
<proteinExistence type="predicted"/>
<organism evidence="1 2">
    <name type="scientific">Magnetofaba australis IT-1</name>
    <dbReference type="NCBI Taxonomy" id="1434232"/>
    <lineage>
        <taxon>Bacteria</taxon>
        <taxon>Pseudomonadati</taxon>
        <taxon>Pseudomonadota</taxon>
        <taxon>Magnetococcia</taxon>
        <taxon>Magnetococcales</taxon>
        <taxon>Magnetococcaceae</taxon>
        <taxon>Magnetofaba</taxon>
    </lineage>
</organism>
<dbReference type="Proteomes" id="UP000194003">
    <property type="component" value="Unassembled WGS sequence"/>
</dbReference>